<gene>
    <name evidence="4" type="ORF">PGLA1383_LOCUS44059</name>
    <name evidence="5" type="ORF">PGLA2088_LOCUS48387</name>
</gene>
<dbReference type="Proteomes" id="UP000626109">
    <property type="component" value="Unassembled WGS sequence"/>
</dbReference>
<comment type="caution">
    <text evidence="4">The sequence shown here is derived from an EMBL/GenBank/DDBJ whole genome shotgun (WGS) entry which is preliminary data.</text>
</comment>
<accession>A0A813GSN1</accession>
<feature type="domain" description="C3H1-type" evidence="3">
    <location>
        <begin position="88"/>
        <end position="110"/>
    </location>
</feature>
<feature type="zinc finger region" description="C3H1-type" evidence="1">
    <location>
        <begin position="88"/>
        <end position="110"/>
    </location>
</feature>
<keyword evidence="1" id="KW-0862">Zinc</keyword>
<evidence type="ECO:0000313" key="5">
    <source>
        <dbReference type="EMBL" id="CAE8736598.1"/>
    </source>
</evidence>
<keyword evidence="1" id="KW-0863">Zinc-finger</keyword>
<dbReference type="EMBL" id="CAJNNW010036679">
    <property type="protein sequence ID" value="CAE8736598.1"/>
    <property type="molecule type" value="Genomic_DNA"/>
</dbReference>
<reference evidence="4" key="1">
    <citation type="submission" date="2021-02" db="EMBL/GenBank/DDBJ databases">
        <authorList>
            <person name="Dougan E. K."/>
            <person name="Rhodes N."/>
            <person name="Thang M."/>
            <person name="Chan C."/>
        </authorList>
    </citation>
    <scope>NUCLEOTIDE SEQUENCE</scope>
</reference>
<feature type="chain" id="PRO_5035596422" description="C3H1-type domain-containing protein" evidence="2">
    <location>
        <begin position="28"/>
        <end position="223"/>
    </location>
</feature>
<feature type="signal peptide" evidence="2">
    <location>
        <begin position="1"/>
        <end position="27"/>
    </location>
</feature>
<dbReference type="GO" id="GO:0008270">
    <property type="term" value="F:zinc ion binding"/>
    <property type="evidence" value="ECO:0007669"/>
    <property type="project" value="UniProtKB-KW"/>
</dbReference>
<dbReference type="EMBL" id="CAJNNV010029136">
    <property type="protein sequence ID" value="CAE8627258.1"/>
    <property type="molecule type" value="Genomic_DNA"/>
</dbReference>
<sequence>MCMSQHLWLTWVLRSIFHFPLLLPSWSRDLPNDVSLFVLASGLDRLRLPESGLDCQSPYLDAELPMSSADLPATNTGSLGHPGLCQLPCLFFIEGNCASGHSCKFCHLEHPKRPPHLDKRCREHLKSMSFAEVLGLLLPVLAEKLTALSSYPPELARVLNQMIAGSMERYMARQCAYDKRLANIQSACSTLSIRSLLTLLQRSAQEASSEPAALHQLSTGLLL</sequence>
<evidence type="ECO:0000256" key="1">
    <source>
        <dbReference type="PROSITE-ProRule" id="PRU00723"/>
    </source>
</evidence>
<dbReference type="AlphaFoldDB" id="A0A813GSN1"/>
<organism evidence="4 6">
    <name type="scientific">Polarella glacialis</name>
    <name type="common">Dinoflagellate</name>
    <dbReference type="NCBI Taxonomy" id="89957"/>
    <lineage>
        <taxon>Eukaryota</taxon>
        <taxon>Sar</taxon>
        <taxon>Alveolata</taxon>
        <taxon>Dinophyceae</taxon>
        <taxon>Suessiales</taxon>
        <taxon>Suessiaceae</taxon>
        <taxon>Polarella</taxon>
    </lineage>
</organism>
<evidence type="ECO:0000256" key="2">
    <source>
        <dbReference type="SAM" id="SignalP"/>
    </source>
</evidence>
<dbReference type="PROSITE" id="PS50103">
    <property type="entry name" value="ZF_C3H1"/>
    <property type="match status" value="1"/>
</dbReference>
<keyword evidence="2" id="KW-0732">Signal</keyword>
<evidence type="ECO:0000259" key="3">
    <source>
        <dbReference type="PROSITE" id="PS50103"/>
    </source>
</evidence>
<dbReference type="InterPro" id="IPR000571">
    <property type="entry name" value="Znf_CCCH"/>
</dbReference>
<proteinExistence type="predicted"/>
<name>A0A813GSN1_POLGL</name>
<evidence type="ECO:0000313" key="4">
    <source>
        <dbReference type="EMBL" id="CAE8627258.1"/>
    </source>
</evidence>
<keyword evidence="1" id="KW-0479">Metal-binding</keyword>
<evidence type="ECO:0000313" key="6">
    <source>
        <dbReference type="Proteomes" id="UP000654075"/>
    </source>
</evidence>
<keyword evidence="6" id="KW-1185">Reference proteome</keyword>
<dbReference type="Proteomes" id="UP000654075">
    <property type="component" value="Unassembled WGS sequence"/>
</dbReference>
<dbReference type="OrthoDB" id="418878at2759"/>
<protein>
    <recommendedName>
        <fullName evidence="3">C3H1-type domain-containing protein</fullName>
    </recommendedName>
</protein>